<dbReference type="GO" id="GO:0005886">
    <property type="term" value="C:plasma membrane"/>
    <property type="evidence" value="ECO:0007669"/>
    <property type="project" value="UniProtKB-SubCell"/>
</dbReference>
<dbReference type="InterPro" id="IPR051936">
    <property type="entry name" value="Heme-iron_electron_transfer"/>
</dbReference>
<evidence type="ECO:0000313" key="12">
    <source>
        <dbReference type="Proteomes" id="UP000245539"/>
    </source>
</evidence>
<feature type="domain" description="NarG-like" evidence="10">
    <location>
        <begin position="49"/>
        <end position="211"/>
    </location>
</feature>
<comment type="subcellular location">
    <subcellularLocation>
        <location evidence="1">Cell membrane</location>
        <topology evidence="1">Multi-pass membrane protein</topology>
    </subcellularLocation>
</comment>
<comment type="caution">
    <text evidence="11">The sequence shown here is derived from an EMBL/GenBank/DDBJ whole genome shotgun (WGS) entry which is preliminary data.</text>
</comment>
<evidence type="ECO:0000256" key="5">
    <source>
        <dbReference type="ARBA" id="ARBA00022982"/>
    </source>
</evidence>
<evidence type="ECO:0000256" key="3">
    <source>
        <dbReference type="ARBA" id="ARBA00022475"/>
    </source>
</evidence>
<keyword evidence="4 9" id="KW-0812">Transmembrane</keyword>
<evidence type="ECO:0000256" key="4">
    <source>
        <dbReference type="ARBA" id="ARBA00022692"/>
    </source>
</evidence>
<feature type="transmembrane region" description="Helical" evidence="9">
    <location>
        <begin position="141"/>
        <end position="160"/>
    </location>
</feature>
<protein>
    <submittedName>
        <fullName evidence="11">Nitrate reductase</fullName>
    </submittedName>
</protein>
<dbReference type="SUPFAM" id="SSF103501">
    <property type="entry name" value="Respiratory nitrate reductase 1 gamma chain"/>
    <property type="match status" value="1"/>
</dbReference>
<evidence type="ECO:0000256" key="1">
    <source>
        <dbReference type="ARBA" id="ARBA00004651"/>
    </source>
</evidence>
<keyword evidence="8 9" id="KW-0472">Membrane</keyword>
<evidence type="ECO:0000256" key="7">
    <source>
        <dbReference type="ARBA" id="ARBA00023002"/>
    </source>
</evidence>
<feature type="transmembrane region" description="Helical" evidence="9">
    <location>
        <begin position="96"/>
        <end position="120"/>
    </location>
</feature>
<evidence type="ECO:0000256" key="8">
    <source>
        <dbReference type="ARBA" id="ARBA00023136"/>
    </source>
</evidence>
<reference evidence="11 12" key="1">
    <citation type="submission" date="2018-05" db="EMBL/GenBank/DDBJ databases">
        <title>Leucothrix arctica sp. nov., isolated from Arctic seawater.</title>
        <authorList>
            <person name="Choi A."/>
            <person name="Baek K."/>
        </authorList>
    </citation>
    <scope>NUCLEOTIDE SEQUENCE [LARGE SCALE GENOMIC DNA]</scope>
    <source>
        <strain evidence="11 12">JCM 18388</strain>
    </source>
</reference>
<sequence length="252" mass="28755">MFLGIVYGLLFWAATLILVLGVANKLRLYWNTPAPLKIPTMPAPLTKQGVAWRMAREVFLFQSLFRADKLLWAISIVFHYSLLLIVLRHLRYFLDPVWGIIGFIQPFGLYAGFGLVLGLLGLMARRVVIDRVRYISAPSDYLMLVLLLVIGVSGLMMKFVNPTDIVMVKAFFQGLKYFSWQPLPADFTLLLHLTSVVLLMMIFPISKLLHAPGVFFSPSRNQVDNSREERHIAPWAAELDKQNVDYISELKK</sequence>
<dbReference type="GO" id="GO:0009055">
    <property type="term" value="F:electron transfer activity"/>
    <property type="evidence" value="ECO:0007669"/>
    <property type="project" value="TreeGrafter"/>
</dbReference>
<feature type="transmembrane region" description="Helical" evidence="9">
    <location>
        <begin position="6"/>
        <end position="23"/>
    </location>
</feature>
<evidence type="ECO:0000256" key="2">
    <source>
        <dbReference type="ARBA" id="ARBA00022448"/>
    </source>
</evidence>
<keyword evidence="2" id="KW-0813">Transport</keyword>
<dbReference type="EMBL" id="QGKM01000076">
    <property type="protein sequence ID" value="PWQ92767.1"/>
    <property type="molecule type" value="Genomic_DNA"/>
</dbReference>
<feature type="transmembrane region" description="Helical" evidence="9">
    <location>
        <begin position="180"/>
        <end position="203"/>
    </location>
</feature>
<evidence type="ECO:0000256" key="9">
    <source>
        <dbReference type="SAM" id="Phobius"/>
    </source>
</evidence>
<dbReference type="PANTHER" id="PTHR30598">
    <property type="entry name" value="NITRATE REDUCTASE PRIVATE CHAPERONE, REDOX ENZYME MATURATION PROTEIN REMP FAMILY"/>
    <property type="match status" value="1"/>
</dbReference>
<feature type="transmembrane region" description="Helical" evidence="9">
    <location>
        <begin position="70"/>
        <end position="90"/>
    </location>
</feature>
<evidence type="ECO:0000259" key="10">
    <source>
        <dbReference type="Pfam" id="PF02665"/>
    </source>
</evidence>
<dbReference type="GO" id="GO:0019645">
    <property type="term" value="P:anaerobic electron transport chain"/>
    <property type="evidence" value="ECO:0007669"/>
    <property type="project" value="TreeGrafter"/>
</dbReference>
<keyword evidence="3" id="KW-1003">Cell membrane</keyword>
<evidence type="ECO:0000256" key="6">
    <source>
        <dbReference type="ARBA" id="ARBA00022989"/>
    </source>
</evidence>
<gene>
    <name evidence="11" type="ORF">DKW60_19355</name>
</gene>
<name>A0A317C391_9GAMM</name>
<dbReference type="GO" id="GO:0020037">
    <property type="term" value="F:heme binding"/>
    <property type="evidence" value="ECO:0007669"/>
    <property type="project" value="TreeGrafter"/>
</dbReference>
<dbReference type="AlphaFoldDB" id="A0A317C391"/>
<evidence type="ECO:0000313" key="11">
    <source>
        <dbReference type="EMBL" id="PWQ92767.1"/>
    </source>
</evidence>
<dbReference type="PANTHER" id="PTHR30598:SF3">
    <property type="entry name" value="RESPIRATORY NITRATE REDUCTASE 1 GAMMA CHAIN"/>
    <property type="match status" value="1"/>
</dbReference>
<dbReference type="Pfam" id="PF02665">
    <property type="entry name" value="Nitrate_red_gam"/>
    <property type="match status" value="1"/>
</dbReference>
<accession>A0A317C391</accession>
<keyword evidence="6 9" id="KW-1133">Transmembrane helix</keyword>
<keyword evidence="7" id="KW-0560">Oxidoreductase</keyword>
<keyword evidence="12" id="KW-1185">Reference proteome</keyword>
<keyword evidence="5" id="KW-0249">Electron transport</keyword>
<organism evidence="11 12">
    <name type="scientific">Leucothrix pacifica</name>
    <dbReference type="NCBI Taxonomy" id="1247513"/>
    <lineage>
        <taxon>Bacteria</taxon>
        <taxon>Pseudomonadati</taxon>
        <taxon>Pseudomonadota</taxon>
        <taxon>Gammaproteobacteria</taxon>
        <taxon>Thiotrichales</taxon>
        <taxon>Thiotrichaceae</taxon>
        <taxon>Leucothrix</taxon>
    </lineage>
</organism>
<dbReference type="RefSeq" id="WP_109839317.1">
    <property type="nucleotide sequence ID" value="NZ_QGKM01000076.1"/>
</dbReference>
<dbReference type="OrthoDB" id="9769404at2"/>
<dbReference type="InterPro" id="IPR023234">
    <property type="entry name" value="NarG-like_domain"/>
</dbReference>
<dbReference type="InterPro" id="IPR036197">
    <property type="entry name" value="NarG-like_sf"/>
</dbReference>
<dbReference type="Proteomes" id="UP000245539">
    <property type="component" value="Unassembled WGS sequence"/>
</dbReference>
<dbReference type="GO" id="GO:0008940">
    <property type="term" value="F:nitrate reductase activity"/>
    <property type="evidence" value="ECO:0007669"/>
    <property type="project" value="TreeGrafter"/>
</dbReference>
<dbReference type="Gene3D" id="1.20.950.20">
    <property type="entry name" value="Transmembrane di-heme cytochromes, Chain C"/>
    <property type="match status" value="1"/>
</dbReference>
<proteinExistence type="predicted"/>